<evidence type="ECO:0008006" key="3">
    <source>
        <dbReference type="Google" id="ProtNLM"/>
    </source>
</evidence>
<evidence type="ECO:0000313" key="2">
    <source>
        <dbReference type="Proteomes" id="UP000064967"/>
    </source>
</evidence>
<dbReference type="OrthoDB" id="5514242at2"/>
<sequence length="147" mass="16013">MASFVQLAPGAEENAFAQMLADLVRQNIESKPHKKKDFDAIDGTVALVADDAEVALTLEFRLGRLVVHDGIYGVPDVAVRGSSDAIMTLSNVPLTRPLALPIPTDRPSLDVLRSMVRATRTGELKIFGMFRHMGLLNRVTRVMSVNG</sequence>
<proteinExistence type="predicted"/>
<reference evidence="1 2" key="1">
    <citation type="submission" date="2015-08" db="EMBL/GenBank/DDBJ databases">
        <authorList>
            <person name="Babu N.S."/>
            <person name="Beckwith C.J."/>
            <person name="Beseler K.G."/>
            <person name="Brison A."/>
            <person name="Carone J.V."/>
            <person name="Caskin T.P."/>
            <person name="Diamond M."/>
            <person name="Durham M.E."/>
            <person name="Foxe J.M."/>
            <person name="Go M."/>
            <person name="Henderson B.A."/>
            <person name="Jones I.B."/>
            <person name="McGettigan J.A."/>
            <person name="Micheletti S.J."/>
            <person name="Nasrallah M.E."/>
            <person name="Ortiz D."/>
            <person name="Piller C.R."/>
            <person name="Privatt S.R."/>
            <person name="Schneider S.L."/>
            <person name="Sharp S."/>
            <person name="Smith T.C."/>
            <person name="Stanton J.D."/>
            <person name="Ullery H.E."/>
            <person name="Wilson R.J."/>
            <person name="Serrano M.G."/>
            <person name="Buck G."/>
            <person name="Lee V."/>
            <person name="Wang Y."/>
            <person name="Carvalho R."/>
            <person name="Voegtly L."/>
            <person name="Shi R."/>
            <person name="Duckworth R."/>
            <person name="Johnson A."/>
            <person name="Loviza R."/>
            <person name="Walstead R."/>
            <person name="Shah Z."/>
            <person name="Kiflezghi M."/>
            <person name="Wade K."/>
            <person name="Ball S.L."/>
            <person name="Bradley K.W."/>
            <person name="Asai D.J."/>
            <person name="Bowman C.A."/>
            <person name="Russell D.A."/>
            <person name="Pope W.H."/>
            <person name="Jacobs-Sera D."/>
            <person name="Hendrix R.W."/>
            <person name="Hatfull G.F."/>
        </authorList>
    </citation>
    <scope>NUCLEOTIDE SEQUENCE [LARGE SCALE GENOMIC DNA]</scope>
    <source>
        <strain evidence="1 2">DSM 27648</strain>
    </source>
</reference>
<accession>A0A0K1Q8U3</accession>
<dbReference type="KEGG" id="llu:AKJ09_08760"/>
<dbReference type="STRING" id="1391654.AKJ09_08760"/>
<protein>
    <recommendedName>
        <fullName evidence="3">SCP2 domain-containing protein</fullName>
    </recommendedName>
</protein>
<dbReference type="AlphaFoldDB" id="A0A0K1Q8U3"/>
<organism evidence="1 2">
    <name type="scientific">Labilithrix luteola</name>
    <dbReference type="NCBI Taxonomy" id="1391654"/>
    <lineage>
        <taxon>Bacteria</taxon>
        <taxon>Pseudomonadati</taxon>
        <taxon>Myxococcota</taxon>
        <taxon>Polyangia</taxon>
        <taxon>Polyangiales</taxon>
        <taxon>Labilitrichaceae</taxon>
        <taxon>Labilithrix</taxon>
    </lineage>
</organism>
<keyword evidence="2" id="KW-1185">Reference proteome</keyword>
<gene>
    <name evidence="1" type="ORF">AKJ09_08760</name>
</gene>
<dbReference type="RefSeq" id="WP_146653065.1">
    <property type="nucleotide sequence ID" value="NZ_CP012333.1"/>
</dbReference>
<dbReference type="Proteomes" id="UP000064967">
    <property type="component" value="Chromosome"/>
</dbReference>
<evidence type="ECO:0000313" key="1">
    <source>
        <dbReference type="EMBL" id="AKV02097.1"/>
    </source>
</evidence>
<dbReference type="EMBL" id="CP012333">
    <property type="protein sequence ID" value="AKV02097.1"/>
    <property type="molecule type" value="Genomic_DNA"/>
</dbReference>
<name>A0A0K1Q8U3_9BACT</name>